<keyword evidence="1" id="KW-1133">Transmembrane helix</keyword>
<keyword evidence="1" id="KW-0812">Transmembrane</keyword>
<organism evidence="2 3">
    <name type="scientific">Lactobacillus johnsonii</name>
    <dbReference type="NCBI Taxonomy" id="33959"/>
    <lineage>
        <taxon>Bacteria</taxon>
        <taxon>Bacillati</taxon>
        <taxon>Bacillota</taxon>
        <taxon>Bacilli</taxon>
        <taxon>Lactobacillales</taxon>
        <taxon>Lactobacillaceae</taxon>
        <taxon>Lactobacillus</taxon>
    </lineage>
</organism>
<reference evidence="2 3" key="1">
    <citation type="submission" date="2019-11" db="EMBL/GenBank/DDBJ databases">
        <title>Gastrointestinal microbiota of Peromyscus leucopus.</title>
        <authorList>
            <person name="Milovic A."/>
            <person name="Bassam K."/>
            <person name="Barbour A.G."/>
        </authorList>
    </citation>
    <scope>NUCLEOTIDE SEQUENCE [LARGE SCALE GENOMIC DNA]</scope>
    <source>
        <strain evidence="2 3">LL8</strain>
    </source>
</reference>
<evidence type="ECO:0000256" key="1">
    <source>
        <dbReference type="SAM" id="Phobius"/>
    </source>
</evidence>
<keyword evidence="1" id="KW-0472">Membrane</keyword>
<gene>
    <name evidence="2" type="ORF">GJU95_09080</name>
</gene>
<dbReference type="Proteomes" id="UP000488295">
    <property type="component" value="Unassembled WGS sequence"/>
</dbReference>
<dbReference type="NCBIfam" id="TIGR01673">
    <property type="entry name" value="holin_LLH"/>
    <property type="match status" value="1"/>
</dbReference>
<evidence type="ECO:0000313" key="3">
    <source>
        <dbReference type="Proteomes" id="UP000488295"/>
    </source>
</evidence>
<comment type="caution">
    <text evidence="2">The sequence shown here is derived from an EMBL/GenBank/DDBJ whole genome shotgun (WGS) entry which is preliminary data.</text>
</comment>
<dbReference type="AlphaFoldDB" id="A0A9X4XA13"/>
<sequence>MENIIIDVSAVVAALALSYFVFWYRNHKIEIDSKRAKGDALAFVVDTLGQVATNVVYDLKDSSEKGAEKKEQAKVKIKNFYADAHLPAPTDAQVSGAIEKAVAIMKMSSEGEKNE</sequence>
<name>A0A9X4XA13_LACJH</name>
<evidence type="ECO:0000313" key="2">
    <source>
        <dbReference type="EMBL" id="MTE03912.1"/>
    </source>
</evidence>
<feature type="transmembrane region" description="Helical" evidence="1">
    <location>
        <begin position="6"/>
        <end position="24"/>
    </location>
</feature>
<proteinExistence type="predicted"/>
<protein>
    <submittedName>
        <fullName evidence="2">Phage holin</fullName>
    </submittedName>
</protein>
<dbReference type="Pfam" id="PF09682">
    <property type="entry name" value="Phage_holin_6_1"/>
    <property type="match status" value="1"/>
</dbReference>
<accession>A0A9X4XA13</accession>
<dbReference type="InterPro" id="IPR010026">
    <property type="entry name" value="Phage_holin_LL-H"/>
</dbReference>
<dbReference type="RefSeq" id="WP_155692941.1">
    <property type="nucleotide sequence ID" value="NZ_WKKC01000030.1"/>
</dbReference>
<dbReference type="EMBL" id="WKKC01000030">
    <property type="protein sequence ID" value="MTE03912.1"/>
    <property type="molecule type" value="Genomic_DNA"/>
</dbReference>